<dbReference type="SMART" id="SM00437">
    <property type="entry name" value="TOP1Ac"/>
    <property type="match status" value="1"/>
</dbReference>
<dbReference type="EC" id="5.6.2.1" evidence="3 8"/>
<dbReference type="GO" id="GO:0005634">
    <property type="term" value="C:nucleus"/>
    <property type="evidence" value="ECO:0007669"/>
    <property type="project" value="TreeGrafter"/>
</dbReference>
<dbReference type="EMBL" id="NCKU01000641">
    <property type="protein sequence ID" value="RWS14707.1"/>
    <property type="molecule type" value="Genomic_DNA"/>
</dbReference>
<organism evidence="11 12">
    <name type="scientific">Dinothrombium tinctorium</name>
    <dbReference type="NCBI Taxonomy" id="1965070"/>
    <lineage>
        <taxon>Eukaryota</taxon>
        <taxon>Metazoa</taxon>
        <taxon>Ecdysozoa</taxon>
        <taxon>Arthropoda</taxon>
        <taxon>Chelicerata</taxon>
        <taxon>Arachnida</taxon>
        <taxon>Acari</taxon>
        <taxon>Acariformes</taxon>
        <taxon>Trombidiformes</taxon>
        <taxon>Prostigmata</taxon>
        <taxon>Anystina</taxon>
        <taxon>Parasitengona</taxon>
        <taxon>Trombidioidea</taxon>
        <taxon>Trombidiidae</taxon>
        <taxon>Dinothrombium</taxon>
    </lineage>
</organism>
<dbReference type="InterPro" id="IPR003601">
    <property type="entry name" value="Topo_IA_2"/>
</dbReference>
<evidence type="ECO:0000256" key="3">
    <source>
        <dbReference type="ARBA" id="ARBA00012891"/>
    </source>
</evidence>
<dbReference type="InterPro" id="IPR006171">
    <property type="entry name" value="TOPRIM_dom"/>
</dbReference>
<evidence type="ECO:0000259" key="10">
    <source>
        <dbReference type="PROSITE" id="PS52039"/>
    </source>
</evidence>
<reference evidence="11 12" key="1">
    <citation type="journal article" date="2018" name="Gigascience">
        <title>Genomes of trombidid mites reveal novel predicted allergens and laterally-transferred genes associated with secondary metabolism.</title>
        <authorList>
            <person name="Dong X."/>
            <person name="Chaisiri K."/>
            <person name="Xia D."/>
            <person name="Armstrong S.D."/>
            <person name="Fang Y."/>
            <person name="Donnelly M.J."/>
            <person name="Kadowaki T."/>
            <person name="McGarry J.W."/>
            <person name="Darby A.C."/>
            <person name="Makepeace B.L."/>
        </authorList>
    </citation>
    <scope>NUCLEOTIDE SEQUENCE [LARGE SCALE GENOMIC DNA]</scope>
    <source>
        <strain evidence="11">UoL-WK</strain>
    </source>
</reference>
<dbReference type="InterPro" id="IPR013826">
    <property type="entry name" value="Topo_IA_cen_sub3"/>
</dbReference>
<dbReference type="InterPro" id="IPR023406">
    <property type="entry name" value="Topo_IA_AS"/>
</dbReference>
<dbReference type="GO" id="GO:0003917">
    <property type="term" value="F:DNA topoisomerase type I (single strand cut, ATP-independent) activity"/>
    <property type="evidence" value="ECO:0007669"/>
    <property type="project" value="UniProtKB-EC"/>
</dbReference>
<dbReference type="InterPro" id="IPR056452">
    <property type="entry name" value="Zn_ribbon_TOP3B"/>
</dbReference>
<gene>
    <name evidence="11" type="ORF">B4U79_07772</name>
</gene>
<dbReference type="Pfam" id="PF01751">
    <property type="entry name" value="Toprim"/>
    <property type="match status" value="1"/>
</dbReference>
<sequence length="889" mass="101617">MATVFMVAEKPSLAESLAKILSNRTCKRRKAWNKVCTVHEYYGEFNGIPNCLFKFTSVCGHIFTVDFHKPYNAWTSVDPLDLFGAPIVRLEANPEMKMSKFLASEAKNADFLVLWLDCDKEGEKICFEVIDAVKNSMTISFANPQTVFRARFSAITEKDVKFAMNNLTIPNELEAMSVDARQVADLRVGCAFTRFQTTFFQSKYSRFVDLKTVSFGPCQTPTLGFCVSRNDEIERFSPEQYFVLDVSVQRTPIEPMLKLTWSHDRVYDQNLAEACYQHINSFEKAVVIDISKEEKVKLRPLALNTVELLRVASSRLGFGPLKTMHIAERLYTNLLISYPRTETNQYPSNFDLVGTLSLQQFHNVWGKNVQELLRQGITVPRRGRDCGDHPPITPMRCAHRNEFSDSDSWRLYEYIVLHFIASLSGDITYMKSIVRFAIGEEFFTKKGKIVINPGFSKIFPWSAITNDLLGSERISIGDEFYIVNSIIDSRLTQAPSYLSESDLISLMENHGIGTDASIPTHINNICIRNYVTVTSDRKLVPTKLGIVLIHGYRLIDEELVLPTTRANIESKLNRISQGLETYENVLNETLKIFERKYKYFTSRISIMERVFQKLLLPKDFSQPNRDVTSSAQSFSSCGQCGVAMKLLTLPLRLFCDICNLTLNLPESDLIKPYKGKFCQRDNFEYIVYSSEDHVNQICPFCFHNSSPHSLKDHNSTSGQNSIVKEEHSRNENIENDLTKLAQCRECSRGSLQLKPNSGPPIWEFTCTHCTLTVLCFENAANVKLDEDTCPMCEAKMLFVEFKKSLMSNILKGCLFCTEELSSLIKGFTKSDPIAHQNSQKSHSDQNQHSQKNFSTASYYSPTMYKRPSDYYRHHNRPAPYARRKCPYPF</sequence>
<dbReference type="Proteomes" id="UP000285301">
    <property type="component" value="Unassembled WGS sequence"/>
</dbReference>
<evidence type="ECO:0000256" key="4">
    <source>
        <dbReference type="ARBA" id="ARBA00023029"/>
    </source>
</evidence>
<dbReference type="PANTHER" id="PTHR11390">
    <property type="entry name" value="PROKARYOTIC DNA TOPOISOMERASE"/>
    <property type="match status" value="1"/>
</dbReference>
<dbReference type="InterPro" id="IPR013825">
    <property type="entry name" value="Topo_IA_cen_sub2"/>
</dbReference>
<name>A0A3S3QVM5_9ACAR</name>
<evidence type="ECO:0000256" key="5">
    <source>
        <dbReference type="ARBA" id="ARBA00023125"/>
    </source>
</evidence>
<comment type="function">
    <text evidence="8">Introduces a single-strand break via transesterification at a target site in duplex DNA. Releases the supercoiling and torsional tension of DNA introduced during the DNA replication and transcription by transiently cleaving and rejoining one strand of the DNA duplex. The scissile phosphodiester is attacked by the catalytic tyrosine of the enzyme, resulting in the formation of a DNA-(5'-phosphotyrosyl)-enzyme intermediate and the expulsion of a 3'-OH DNA strand.</text>
</comment>
<dbReference type="Gene3D" id="1.10.290.10">
    <property type="entry name" value="Topoisomerase I, domain 4"/>
    <property type="match status" value="1"/>
</dbReference>
<feature type="domain" description="Topo IA-type catalytic" evidence="10">
    <location>
        <begin position="171"/>
        <end position="597"/>
    </location>
</feature>
<dbReference type="PROSITE" id="PS00396">
    <property type="entry name" value="TOPO_IA_1"/>
    <property type="match status" value="1"/>
</dbReference>
<evidence type="ECO:0000259" key="9">
    <source>
        <dbReference type="PROSITE" id="PS50880"/>
    </source>
</evidence>
<dbReference type="InterPro" id="IPR034144">
    <property type="entry name" value="TOPRIM_TopoIII"/>
</dbReference>
<dbReference type="PROSITE" id="PS52039">
    <property type="entry name" value="TOPO_IA_2"/>
    <property type="match status" value="1"/>
</dbReference>
<dbReference type="STRING" id="1965070.A0A3S3QVM5"/>
<proteinExistence type="inferred from homology"/>
<dbReference type="SUPFAM" id="SSF56712">
    <property type="entry name" value="Prokaryotic type I DNA topoisomerase"/>
    <property type="match status" value="1"/>
</dbReference>
<dbReference type="PROSITE" id="PS50880">
    <property type="entry name" value="TOPRIM"/>
    <property type="match status" value="1"/>
</dbReference>
<dbReference type="GO" id="GO:0006281">
    <property type="term" value="P:DNA repair"/>
    <property type="evidence" value="ECO:0007669"/>
    <property type="project" value="TreeGrafter"/>
</dbReference>
<evidence type="ECO:0000256" key="2">
    <source>
        <dbReference type="ARBA" id="ARBA00009446"/>
    </source>
</evidence>
<dbReference type="PRINTS" id="PR00417">
    <property type="entry name" value="PRTPISMRASEI"/>
</dbReference>
<evidence type="ECO:0000256" key="6">
    <source>
        <dbReference type="ARBA" id="ARBA00023235"/>
    </source>
</evidence>
<dbReference type="Gene3D" id="1.10.460.10">
    <property type="entry name" value="Topoisomerase I, domain 2"/>
    <property type="match status" value="1"/>
</dbReference>
<comment type="similarity">
    <text evidence="2 8">Belongs to the type IA topoisomerase family.</text>
</comment>
<evidence type="ECO:0000256" key="7">
    <source>
        <dbReference type="ARBA" id="ARBA00056363"/>
    </source>
</evidence>
<comment type="caution">
    <text evidence="11">The sequence shown here is derived from an EMBL/GenBank/DDBJ whole genome shotgun (WGS) entry which is preliminary data.</text>
</comment>
<dbReference type="Pfam" id="PF23546">
    <property type="entry name" value="Zn_ribbon_TOP3B"/>
    <property type="match status" value="1"/>
</dbReference>
<dbReference type="Gene3D" id="3.40.50.140">
    <property type="match status" value="1"/>
</dbReference>
<dbReference type="InterPro" id="IPR013824">
    <property type="entry name" value="Topo_IA_cen_sub1"/>
</dbReference>
<dbReference type="InterPro" id="IPR023405">
    <property type="entry name" value="Topo_IA_core_domain"/>
</dbReference>
<comment type="function">
    <text evidence="7">Releases the supercoiling and torsional tension of DNA introduced during the DNA replication and transcription by transiently cleaving and rejoining one strand of the DNA duplex. Introduces a single-strand break via transesterification at a target site in duplex DNA. The scissile phosphodiester is attacked by the catalytic tyrosine of the enzyme, resulting in the formation of a DNA-(5'-phosphotyrosyl)-enzyme intermediate and the expulsion of a 3'-OH DNA strand. The free DNA strand than undergoes passage around the unbroken strand thus removing DNA supercoils. Finally, in the religation step, the DNA 3'-OH attacks the covalent intermediate to expel the active-site tyrosine and restore the DNA phosphodiester backbone. Weakly relaxes negative supercoils and displays a distinct preference for binding single-stranded DNA.</text>
</comment>
<protein>
    <recommendedName>
        <fullName evidence="3 8">DNA topoisomerase</fullName>
        <ecNumber evidence="3 8">5.6.2.1</ecNumber>
    </recommendedName>
</protein>
<dbReference type="InterPro" id="IPR003602">
    <property type="entry name" value="Topo_IA_DNA-bd_dom"/>
</dbReference>
<evidence type="ECO:0000313" key="12">
    <source>
        <dbReference type="Proteomes" id="UP000285301"/>
    </source>
</evidence>
<evidence type="ECO:0000256" key="1">
    <source>
        <dbReference type="ARBA" id="ARBA00000213"/>
    </source>
</evidence>
<dbReference type="CDD" id="cd03362">
    <property type="entry name" value="TOPRIM_TopoIA_TopoIII"/>
    <property type="match status" value="1"/>
</dbReference>
<comment type="catalytic activity">
    <reaction evidence="1 8">
        <text>ATP-independent breakage of single-stranded DNA, followed by passage and rejoining.</text>
        <dbReference type="EC" id="5.6.2.1"/>
    </reaction>
</comment>
<dbReference type="AlphaFoldDB" id="A0A3S3QVM5"/>
<dbReference type="GO" id="GO:0006265">
    <property type="term" value="P:DNA topological change"/>
    <property type="evidence" value="ECO:0007669"/>
    <property type="project" value="InterPro"/>
</dbReference>
<dbReference type="CDD" id="cd00186">
    <property type="entry name" value="TOP1Ac"/>
    <property type="match status" value="1"/>
</dbReference>
<evidence type="ECO:0000313" key="11">
    <source>
        <dbReference type="EMBL" id="RWS14707.1"/>
    </source>
</evidence>
<keyword evidence="6 8" id="KW-0413">Isomerase</keyword>
<dbReference type="SMART" id="SM00436">
    <property type="entry name" value="TOP1Bc"/>
    <property type="match status" value="1"/>
</dbReference>
<accession>A0A3S3QVM5</accession>
<evidence type="ECO:0000256" key="8">
    <source>
        <dbReference type="RuleBase" id="RU362092"/>
    </source>
</evidence>
<dbReference type="FunFam" id="3.40.50.140:FF:000002">
    <property type="entry name" value="DNA topoisomerase"/>
    <property type="match status" value="1"/>
</dbReference>
<dbReference type="FunFam" id="1.10.290.10:FF:000001">
    <property type="entry name" value="DNA topoisomerase"/>
    <property type="match status" value="1"/>
</dbReference>
<dbReference type="Gene3D" id="2.70.20.10">
    <property type="entry name" value="Topoisomerase I, domain 3"/>
    <property type="match status" value="1"/>
</dbReference>
<dbReference type="Pfam" id="PF01131">
    <property type="entry name" value="Topoisom_bac"/>
    <property type="match status" value="1"/>
</dbReference>
<dbReference type="GO" id="GO:0003677">
    <property type="term" value="F:DNA binding"/>
    <property type="evidence" value="ECO:0007669"/>
    <property type="project" value="UniProtKB-KW"/>
</dbReference>
<dbReference type="InterPro" id="IPR000380">
    <property type="entry name" value="Topo_IA"/>
</dbReference>
<dbReference type="SMART" id="SM00493">
    <property type="entry name" value="TOPRIM"/>
    <property type="match status" value="1"/>
</dbReference>
<dbReference type="InterPro" id="IPR013497">
    <property type="entry name" value="Topo_IA_cen"/>
</dbReference>
<keyword evidence="4 8" id="KW-0799">Topoisomerase</keyword>
<keyword evidence="5 8" id="KW-0238">DNA-binding</keyword>
<feature type="domain" description="Toprim" evidence="9">
    <location>
        <begin position="3"/>
        <end position="156"/>
    </location>
</feature>
<dbReference type="OrthoDB" id="430051at2759"/>
<dbReference type="PANTHER" id="PTHR11390:SF20">
    <property type="entry name" value="DNA TOPOISOMERASE 3-BETA-1"/>
    <property type="match status" value="1"/>
</dbReference>
<keyword evidence="12" id="KW-1185">Reference proteome</keyword>
<dbReference type="GO" id="GO:0006310">
    <property type="term" value="P:DNA recombination"/>
    <property type="evidence" value="ECO:0007669"/>
    <property type="project" value="TreeGrafter"/>
</dbReference>